<dbReference type="EC" id="3.1.21.4" evidence="1"/>
<evidence type="ECO:0000259" key="2">
    <source>
        <dbReference type="Pfam" id="PF04556"/>
    </source>
</evidence>
<dbReference type="GO" id="GO:0009036">
    <property type="term" value="F:type II site-specific deoxyribonuclease activity"/>
    <property type="evidence" value="ECO:0007669"/>
    <property type="project" value="UniProtKB-UniRule"/>
</dbReference>
<evidence type="ECO:0000313" key="4">
    <source>
        <dbReference type="Proteomes" id="UP000267208"/>
    </source>
</evidence>
<dbReference type="InterPro" id="IPR021191">
    <property type="entry name" value="Restrct_endonuc_II_DpnII"/>
</dbReference>
<dbReference type="RefSeq" id="WP_120141678.1">
    <property type="nucleotide sequence ID" value="NZ_CP031933.2"/>
</dbReference>
<sequence length="309" mass="35186">MNLKSYLKLSNNDKFEYFMNTRISTNRRPTYWVNWENVRNNIKEHEINLNTLNYLLGKNNIKEEAKSLFLSQPKLLRSIPIMLASRDEKMNSFSFGDREMKVNEFDFINPDLSKIDDYIKFLDATGLLDVLKNNEIGSSLVDYVFGVQVGLDSNGRKNRGGTENENILEINLKRLVENNNLEYSTQATARSIKSKWGLVVPESLDKKRNGGRRYDGAVYNPDTNIVTVIETNFYNGGGSKLKAVAGEFSDMYNTSLKNASNVDFVWISDGLGWNTAKNPMSEAFQSIPNIINLTMVNNGFLKDIVLNNK</sequence>
<keyword evidence="1" id="KW-0680">Restriction system</keyword>
<keyword evidence="1" id="KW-0540">Nuclease</keyword>
<dbReference type="InterPro" id="IPR007637">
    <property type="entry name" value="Restrct_endonuc_II_DpnII-like"/>
</dbReference>
<keyword evidence="4" id="KW-1185">Reference proteome</keyword>
<comment type="function">
    <text evidence="1">A P subtype restriction enzyme that recognizes the double-stranded unmethylated sequence 5'-GATC-3'.</text>
</comment>
<dbReference type="OrthoDB" id="9771872at2"/>
<proteinExistence type="inferred from homology"/>
<accession>A0A386PPC6</accession>
<dbReference type="GO" id="GO:0009307">
    <property type="term" value="P:DNA restriction-modification system"/>
    <property type="evidence" value="ECO:0007669"/>
    <property type="project" value="UniProtKB-UniRule"/>
</dbReference>
<evidence type="ECO:0000256" key="1">
    <source>
        <dbReference type="PIRNR" id="PIRNR016080"/>
    </source>
</evidence>
<feature type="domain" description="Restriction endonuclease type II DpnII-like" evidence="2">
    <location>
        <begin position="14"/>
        <end position="302"/>
    </location>
</feature>
<dbReference type="Proteomes" id="UP000267208">
    <property type="component" value="Chromosome"/>
</dbReference>
<dbReference type="AlphaFoldDB" id="A0A386PPC6"/>
<reference evidence="4" key="1">
    <citation type="submission" date="2018-08" db="EMBL/GenBank/DDBJ databases">
        <title>Genome of Lactobacillus sp. HBUAS52074.</title>
        <authorList>
            <person name="Guo Z."/>
            <person name="Zhang Z.D."/>
        </authorList>
    </citation>
    <scope>NUCLEOTIDE SEQUENCE [LARGE SCALE GENOMIC DNA]</scope>
    <source>
        <strain evidence="4">HBUAS52074</strain>
    </source>
</reference>
<dbReference type="PIRSF" id="PIRSF016080">
    <property type="entry name" value="Restrict_endonuc_II_DpmII"/>
    <property type="match status" value="1"/>
</dbReference>
<gene>
    <name evidence="3" type="ORF">D1B17_01495</name>
</gene>
<comment type="similarity">
    <text evidence="1">Belongs to the DpnII type II restriction endonuclease family.</text>
</comment>
<keyword evidence="1" id="KW-0378">Hydrolase</keyword>
<comment type="catalytic activity">
    <reaction evidence="1">
        <text>Endonucleolytic cleavage of DNA to give specific double-stranded fragments with terminal 5'-phosphates.</text>
        <dbReference type="EC" id="3.1.21.4"/>
    </reaction>
</comment>
<protein>
    <recommendedName>
        <fullName evidence="1">Type-2 restriction enzyme</fullName>
        <ecNumber evidence="1">3.1.21.4</ecNumber>
    </recommendedName>
</protein>
<dbReference type="Pfam" id="PF04556">
    <property type="entry name" value="DpnII"/>
    <property type="match status" value="1"/>
</dbReference>
<evidence type="ECO:0000313" key="3">
    <source>
        <dbReference type="EMBL" id="AYE37404.1"/>
    </source>
</evidence>
<organism evidence="3 4">
    <name type="scientific">Companilactobacillus zhachilii</name>
    <dbReference type="NCBI Taxonomy" id="2304606"/>
    <lineage>
        <taxon>Bacteria</taxon>
        <taxon>Bacillati</taxon>
        <taxon>Bacillota</taxon>
        <taxon>Bacilli</taxon>
        <taxon>Lactobacillales</taxon>
        <taxon>Lactobacillaceae</taxon>
        <taxon>Companilactobacillus</taxon>
    </lineage>
</organism>
<keyword evidence="1 3" id="KW-0255">Endonuclease</keyword>
<dbReference type="EMBL" id="CP031933">
    <property type="protein sequence ID" value="AYE37404.1"/>
    <property type="molecule type" value="Genomic_DNA"/>
</dbReference>
<dbReference type="KEGG" id="lzh:D1B17_01495"/>
<dbReference type="GO" id="GO:0003677">
    <property type="term" value="F:DNA binding"/>
    <property type="evidence" value="ECO:0007669"/>
    <property type="project" value="UniProtKB-UniRule"/>
</dbReference>
<name>A0A386PPC6_9LACO</name>
<dbReference type="REBASE" id="274412">
    <property type="entry name" value="Lsp52074ORF1485P"/>
</dbReference>